<evidence type="ECO:0000313" key="2">
    <source>
        <dbReference type="Proteomes" id="UP000199494"/>
    </source>
</evidence>
<organism evidence="1 2">
    <name type="scientific">Prauserella marina</name>
    <dbReference type="NCBI Taxonomy" id="530584"/>
    <lineage>
        <taxon>Bacteria</taxon>
        <taxon>Bacillati</taxon>
        <taxon>Actinomycetota</taxon>
        <taxon>Actinomycetes</taxon>
        <taxon>Pseudonocardiales</taxon>
        <taxon>Pseudonocardiaceae</taxon>
        <taxon>Prauserella</taxon>
    </lineage>
</organism>
<keyword evidence="2" id="KW-1185">Reference proteome</keyword>
<gene>
    <name evidence="1" type="ORF">SAMN05421630_104121</name>
</gene>
<dbReference type="EMBL" id="FMZE01000004">
    <property type="protein sequence ID" value="SDC84920.1"/>
    <property type="molecule type" value="Genomic_DNA"/>
</dbReference>
<evidence type="ECO:0000313" key="1">
    <source>
        <dbReference type="EMBL" id="SDC84920.1"/>
    </source>
</evidence>
<accession>A0A1G6PXJ1</accession>
<protein>
    <submittedName>
        <fullName evidence="1">Uncharacterized protein</fullName>
    </submittedName>
</protein>
<dbReference type="Proteomes" id="UP000199494">
    <property type="component" value="Unassembled WGS sequence"/>
</dbReference>
<proteinExistence type="predicted"/>
<dbReference type="AlphaFoldDB" id="A0A1G6PXJ1"/>
<dbReference type="STRING" id="530584.SAMN05421630_104121"/>
<dbReference type="RefSeq" id="WP_091802896.1">
    <property type="nucleotide sequence ID" value="NZ_CP016353.1"/>
</dbReference>
<name>A0A1G6PXJ1_9PSEU</name>
<sequence length="93" mass="9497">MQLTALDVLLSWGTWVGGAHADDRFLRSGKAARPVLPRSSGSSEADAGMTTAEYAIGTIAAAAFAAVLYGVLTGSSVVDALTSLVERAISVDL</sequence>
<dbReference type="InterPro" id="IPR025338">
    <property type="entry name" value="DUF4244"/>
</dbReference>
<dbReference type="Pfam" id="PF14029">
    <property type="entry name" value="DUF4244"/>
    <property type="match status" value="1"/>
</dbReference>
<reference evidence="1 2" key="1">
    <citation type="submission" date="2016-10" db="EMBL/GenBank/DDBJ databases">
        <authorList>
            <person name="de Groot N.N."/>
        </authorList>
    </citation>
    <scope>NUCLEOTIDE SEQUENCE [LARGE SCALE GENOMIC DNA]</scope>
    <source>
        <strain evidence="1 2">CGMCC 4.5506</strain>
    </source>
</reference>